<feature type="transmembrane region" description="Helical" evidence="2">
    <location>
        <begin position="6"/>
        <end position="25"/>
    </location>
</feature>
<evidence type="ECO:0000313" key="3">
    <source>
        <dbReference type="EMBL" id="CAK0843563.1"/>
    </source>
</evidence>
<feature type="non-terminal residue" evidence="3">
    <location>
        <position position="1"/>
    </location>
</feature>
<evidence type="ECO:0000256" key="2">
    <source>
        <dbReference type="SAM" id="Phobius"/>
    </source>
</evidence>
<keyword evidence="2" id="KW-0472">Membrane</keyword>
<keyword evidence="4" id="KW-1185">Reference proteome</keyword>
<sequence length="395" mass="40320">AEGEKFPGVFAAFLAGGGVSVLGSARGLLQGSRGFGEFISKLLWIAWDEGTQRAFLTGGGSTSPALGLLGALFESPSSGARATAGLLLSCLLESRLLEEKEEQAAAGVNTIVEEMVACSPGWCSADGDGKTADKAEAELAAFVQSLGSTEERLARILACADAAWRLNGGTGPDPRLLSAQGLSAPRLRSTGVAGVARQDAWSSGSGALERDACARGKREAERAAGLVEMTWARAAEVCPISGSSFDGFAARLRGVGFLGAWRGKGMAAFAGAVVAVTFVLGVLVTVLVYVFAFRRPPAGQKEIKARGRDIDGCQTAVSWNPSHDGVGARLAQLEQAPRAATQPAGAAEAAADRAEEAAAAGGAKGKGARRGGGAEQAGNMRLLGRPDTFEGVEAK</sequence>
<feature type="compositionally biased region" description="Low complexity" evidence="1">
    <location>
        <begin position="337"/>
        <end position="349"/>
    </location>
</feature>
<proteinExistence type="predicted"/>
<keyword evidence="2" id="KW-0812">Transmembrane</keyword>
<gene>
    <name evidence="3" type="ORF">PCOR1329_LOCUS37878</name>
</gene>
<keyword evidence="2" id="KW-1133">Transmembrane helix</keyword>
<feature type="transmembrane region" description="Helical" evidence="2">
    <location>
        <begin position="267"/>
        <end position="292"/>
    </location>
</feature>
<evidence type="ECO:0000313" key="4">
    <source>
        <dbReference type="Proteomes" id="UP001189429"/>
    </source>
</evidence>
<dbReference type="EMBL" id="CAUYUJ010014589">
    <property type="protein sequence ID" value="CAK0843563.1"/>
    <property type="molecule type" value="Genomic_DNA"/>
</dbReference>
<feature type="region of interest" description="Disordered" evidence="1">
    <location>
        <begin position="337"/>
        <end position="395"/>
    </location>
</feature>
<evidence type="ECO:0000256" key="1">
    <source>
        <dbReference type="SAM" id="MobiDB-lite"/>
    </source>
</evidence>
<dbReference type="Proteomes" id="UP001189429">
    <property type="component" value="Unassembled WGS sequence"/>
</dbReference>
<name>A0ABN9TCX6_9DINO</name>
<protein>
    <submittedName>
        <fullName evidence="3">Uncharacterized protein</fullName>
    </submittedName>
</protein>
<reference evidence="3" key="1">
    <citation type="submission" date="2023-10" db="EMBL/GenBank/DDBJ databases">
        <authorList>
            <person name="Chen Y."/>
            <person name="Shah S."/>
            <person name="Dougan E. K."/>
            <person name="Thang M."/>
            <person name="Chan C."/>
        </authorList>
    </citation>
    <scope>NUCLEOTIDE SEQUENCE [LARGE SCALE GENOMIC DNA]</scope>
</reference>
<feature type="compositionally biased region" description="Gly residues" evidence="1">
    <location>
        <begin position="362"/>
        <end position="375"/>
    </location>
</feature>
<comment type="caution">
    <text evidence="3">The sequence shown here is derived from an EMBL/GenBank/DDBJ whole genome shotgun (WGS) entry which is preliminary data.</text>
</comment>
<accession>A0ABN9TCX6</accession>
<organism evidence="3 4">
    <name type="scientific">Prorocentrum cordatum</name>
    <dbReference type="NCBI Taxonomy" id="2364126"/>
    <lineage>
        <taxon>Eukaryota</taxon>
        <taxon>Sar</taxon>
        <taxon>Alveolata</taxon>
        <taxon>Dinophyceae</taxon>
        <taxon>Prorocentrales</taxon>
        <taxon>Prorocentraceae</taxon>
        <taxon>Prorocentrum</taxon>
    </lineage>
</organism>